<evidence type="ECO:0000256" key="2">
    <source>
        <dbReference type="ARBA" id="ARBA00022670"/>
    </source>
</evidence>
<dbReference type="InterPro" id="IPR000209">
    <property type="entry name" value="Peptidase_S8/S53_dom"/>
</dbReference>
<evidence type="ECO:0000313" key="7">
    <source>
        <dbReference type="EMBL" id="AXV84187.1"/>
    </source>
</evidence>
<dbReference type="Pfam" id="PF00082">
    <property type="entry name" value="Peptidase_S8"/>
    <property type="match status" value="1"/>
</dbReference>
<keyword evidence="2 5" id="KW-0645">Protease</keyword>
<dbReference type="Gene3D" id="2.60.40.10">
    <property type="entry name" value="Immunoglobulins"/>
    <property type="match status" value="2"/>
</dbReference>
<dbReference type="EMBL" id="CP022760">
    <property type="protein sequence ID" value="AXV84187.1"/>
    <property type="molecule type" value="Genomic_DNA"/>
</dbReference>
<dbReference type="PANTHER" id="PTHR43806:SF11">
    <property type="entry name" value="CEREVISIN-RELATED"/>
    <property type="match status" value="1"/>
</dbReference>
<reference evidence="7 8" key="1">
    <citation type="submission" date="2017-08" db="EMBL/GenBank/DDBJ databases">
        <title>Genome sequences of Ralstonia solanacearum Species Complex (RSSC) isolated from Potato bacterial wilts in Korea.</title>
        <authorList>
            <person name="Cho H."/>
            <person name="Song E.-S."/>
            <person name="Lee Y.K."/>
            <person name="Lee S."/>
            <person name="Lee S.-W."/>
            <person name="Jo A."/>
            <person name="Kim J.-G."/>
            <person name="Hwang I."/>
        </authorList>
    </citation>
    <scope>NUCLEOTIDE SEQUENCE [LARGE SCALE GENOMIC DNA]</scope>
    <source>
        <strain evidence="7 8">T98</strain>
        <plasmid evidence="7 8">unnamed</plasmid>
    </source>
</reference>
<comment type="similarity">
    <text evidence="1 5">Belongs to the peptidase S8 family.</text>
</comment>
<evidence type="ECO:0000256" key="3">
    <source>
        <dbReference type="ARBA" id="ARBA00022801"/>
    </source>
</evidence>
<dbReference type="InterPro" id="IPR023828">
    <property type="entry name" value="Peptidase_S8_Ser-AS"/>
</dbReference>
<protein>
    <recommendedName>
        <fullName evidence="6">Peptidase S8/S53 domain-containing protein</fullName>
    </recommendedName>
</protein>
<feature type="active site" description="Charge relay system" evidence="5">
    <location>
        <position position="368"/>
    </location>
</feature>
<keyword evidence="7" id="KW-0614">Plasmid</keyword>
<dbReference type="SUPFAM" id="SSF52743">
    <property type="entry name" value="Subtilisin-like"/>
    <property type="match status" value="1"/>
</dbReference>
<dbReference type="Proteomes" id="UP000261758">
    <property type="component" value="Plasmid unnamed"/>
</dbReference>
<dbReference type="InterPro" id="IPR036852">
    <property type="entry name" value="Peptidase_S8/S53_dom_sf"/>
</dbReference>
<dbReference type="PROSITE" id="PS51892">
    <property type="entry name" value="SUBTILASE"/>
    <property type="match status" value="1"/>
</dbReference>
<dbReference type="InterPro" id="IPR050131">
    <property type="entry name" value="Peptidase_S8_subtilisin-like"/>
</dbReference>
<evidence type="ECO:0000256" key="5">
    <source>
        <dbReference type="PROSITE-ProRule" id="PRU01240"/>
    </source>
</evidence>
<dbReference type="GO" id="GO:0004252">
    <property type="term" value="F:serine-type endopeptidase activity"/>
    <property type="evidence" value="ECO:0007669"/>
    <property type="project" value="UniProtKB-UniRule"/>
</dbReference>
<dbReference type="GO" id="GO:0006508">
    <property type="term" value="P:proteolysis"/>
    <property type="evidence" value="ECO:0007669"/>
    <property type="project" value="UniProtKB-KW"/>
</dbReference>
<feature type="active site" description="Charge relay system" evidence="5">
    <location>
        <position position="595"/>
    </location>
</feature>
<evidence type="ECO:0000256" key="4">
    <source>
        <dbReference type="ARBA" id="ARBA00022825"/>
    </source>
</evidence>
<feature type="domain" description="Peptidase S8/S53" evidence="6">
    <location>
        <begin position="415"/>
        <end position="628"/>
    </location>
</feature>
<evidence type="ECO:0000259" key="6">
    <source>
        <dbReference type="Pfam" id="PF00082"/>
    </source>
</evidence>
<proteinExistence type="inferred from homology"/>
<dbReference type="Gene3D" id="3.40.50.200">
    <property type="entry name" value="Peptidase S8/S53 domain"/>
    <property type="match status" value="1"/>
</dbReference>
<gene>
    <name evidence="7" type="ORF">CJO77_21955</name>
</gene>
<geneLocation type="plasmid" evidence="7 8">
    <name>unnamed</name>
</geneLocation>
<keyword evidence="3 5" id="KW-0378">Hydrolase</keyword>
<name>A0AAD0SGY9_RALSL</name>
<evidence type="ECO:0000256" key="1">
    <source>
        <dbReference type="ARBA" id="ARBA00011073"/>
    </source>
</evidence>
<evidence type="ECO:0000313" key="8">
    <source>
        <dbReference type="Proteomes" id="UP000261758"/>
    </source>
</evidence>
<sequence length="963" mass="100675">MNGHGAIRAYSNLPDLRAKDPAGTGVNVSAIPFARATKFGSPGYDASVVLLLKRVDYVQMADYLPRQRQGIETGQTHGASFSRSAEMSLHFVNRQKSNGLQTVFLARALRRKGGQAMMRLLRLPWTTLATASLVLASCTANPTSAGADEGGDSGKAKGKSSHFCVDDALVAQQQTLPGLDGGGGRQVAIVVDPQGLQDEFVVNEVTYHPTSQADLQGFLTRYKGKVLRDGTPMIVPNNPRGTTSAASSGYYLIRVDLTLSKLADLKKTMEAHGLMGDFRFSSTDAARLLALVGRETNAGPNFVAKPLAAKIPEHPDGKGGNLDATQFFWLNGTLPLGTDVIRAWNYLLYKGFPPMNGTWKPSFVAILDGGFALNPADPTTSAPLTGNLDFGFFRQWDVVDHDLTAGATCPGDGDSVCSSYHGTQVFAVAAAQFGNSYGTAGTGGEVVSPMLIRIDGSEYVFGDAIRSASLNGADVINLSWGGKCGSVCDAFHETLTALQEDITFATGYGPSAVVVAAGNDGLDAADPFTGDLPCHLDNVICVGAVQQNANAEPFSNFGTPLTIWAPDREIGTVDPILAGNLLGPAQLRQPLKGTSFAAPFVSGVIGLIKQLGNRTTNDLKNLLQVTSNVSSDPKVSPVTLPKTQGIVNPLGAVMTARPPLRPTIQITNPANGAQVVPDASLQFVASVNDPEPGFANYPYRFPVTVRWSSNRDGLLCSGAVPGVPNGATCTPSKLTPGTHVITAVAISAFGAQSIPYGEIVVEVVYPAPIPVITLPAPNSTFFTSQTITFHGHANAAVDGLLSGSALTWSSSFQGDLGPSVCTSPAVDCTMSAKLIAGTHVITLKATNSVNVSGTATVPVQVLSGDDYPTVTILSYYDGDYNFAPGDVETLVGAATDPVDATLPDSAFVWTDSRDGFLGARKTLPVVLSGTPGVFTDHLVTLTVTNHAGHKGTASVHLGVGTIN</sequence>
<accession>A0AAD0SGY9</accession>
<feature type="active site" description="Charge relay system" evidence="5">
    <location>
        <position position="421"/>
    </location>
</feature>
<keyword evidence="4 5" id="KW-0720">Serine protease</keyword>
<dbReference type="AlphaFoldDB" id="A0AAD0SGY9"/>
<dbReference type="PANTHER" id="PTHR43806">
    <property type="entry name" value="PEPTIDASE S8"/>
    <property type="match status" value="1"/>
</dbReference>
<dbReference type="PROSITE" id="PS00138">
    <property type="entry name" value="SUBTILASE_SER"/>
    <property type="match status" value="1"/>
</dbReference>
<dbReference type="InterPro" id="IPR013783">
    <property type="entry name" value="Ig-like_fold"/>
</dbReference>
<organism evidence="7 8">
    <name type="scientific">Ralstonia solanacearum</name>
    <name type="common">Pseudomonas solanacearum</name>
    <dbReference type="NCBI Taxonomy" id="305"/>
    <lineage>
        <taxon>Bacteria</taxon>
        <taxon>Pseudomonadati</taxon>
        <taxon>Pseudomonadota</taxon>
        <taxon>Betaproteobacteria</taxon>
        <taxon>Burkholderiales</taxon>
        <taxon>Burkholderiaceae</taxon>
        <taxon>Ralstonia</taxon>
        <taxon>Ralstonia solanacearum species complex</taxon>
    </lineage>
</organism>